<dbReference type="AlphaFoldDB" id="A0A5K1U556"/>
<dbReference type="VEuPathDB" id="AmoebaDB:KM1_331420"/>
<dbReference type="VEuPathDB" id="AmoebaDB:EHI_107540"/>
<dbReference type="VEuPathDB" id="AmoebaDB:KM1_183240"/>
<sequence>MSRVVVRFILNRQCIATKPLNSQDNLKVVREVLKGKMSDSQHFLTRDGDLIDVNDEECFTVQDVIDEKRIINIKGTEVKKGIRIKINDKVLTTIEIDNKTPLSDVRKIVQNILESAHFYTPDDDRVERDDEEEFTVEDIINNEEINLKEEKENTPERNDITIGICLNGKPMLKKQFNKTNSLSDVRKEIENVKQIPKDFVFEDLEGFKIPTDDEQSLKLTSILYNNKINITTEVTDVFEPSTNTSLLGSSNNSTIPGNSLTNSITSDISLSNNACIFERNVPIEGSIRLKSHEKGKLKIYLYPNQPFNQKDENDAIAILVVGETGSGKTTLLNSFVNALYGIRITDDFRYIIINEDYLEQYGDQSISQTSQVIIYNIKRTKRTPPIKIIDTPGFVNTRGIAYDIEITKQIKEAFENKVFDLNAICFVTLPNHVKITAGQKYLFENIINLFGKDVKKNFIAMFTFCDGEKPHVINALESKDCIFSTIIPEIDEPWYLKFNNSAIYSDNTEDIFTQMFWELSMKNFDDFITKLVTLPRISLEKSREVLKRRERIKVQLEGLRISLNSRFAKMNEIKQIYEQLYLNRDKVKDNENFTFTVRVTKQIKIHLKSGEYATNCNKCHKTCHYPCSIKGDIKRECSCIGDNGNCKVCGCHSSQHVNESYRFDYVIEKKQQTAKEVFERYNEGKKGVANAEAMLKKLEDEYDKIQTEHYDKEQEIIECVNRLSEIALNGKVTSSNEYLDILIQTENEEKKDRYKERIEEYEKLKQANEMIEDIMKKSTTKKSKEDIMAEFEARKKELKEGEKTTMDKYGENCVVC</sequence>
<dbReference type="InterPro" id="IPR027417">
    <property type="entry name" value="P-loop_NTPase"/>
</dbReference>
<dbReference type="OMA" id="PRTEWIT"/>
<dbReference type="Gene3D" id="3.40.50.300">
    <property type="entry name" value="P-loop containing nucleotide triphosphate hydrolases"/>
    <property type="match status" value="1"/>
</dbReference>
<dbReference type="VEuPathDB" id="AmoebaDB:EHI5A_061210"/>
<evidence type="ECO:0000313" key="2">
    <source>
        <dbReference type="EMBL" id="GAT99091.1"/>
    </source>
</evidence>
<keyword evidence="1" id="KW-0175">Coiled coil</keyword>
<dbReference type="EMBL" id="BDEQ01000001">
    <property type="protein sequence ID" value="GAT99091.1"/>
    <property type="molecule type" value="Genomic_DNA"/>
</dbReference>
<dbReference type="InterPro" id="IPR025662">
    <property type="entry name" value="Sigma_54_int_dom_ATP-bd_1"/>
</dbReference>
<feature type="coiled-coil region" evidence="1">
    <location>
        <begin position="681"/>
        <end position="715"/>
    </location>
</feature>
<dbReference type="Proteomes" id="UP000078387">
    <property type="component" value="Unassembled WGS sequence"/>
</dbReference>
<feature type="coiled-coil region" evidence="1">
    <location>
        <begin position="744"/>
        <end position="801"/>
    </location>
</feature>
<comment type="caution">
    <text evidence="2">The sequence shown here is derived from an EMBL/GenBank/DDBJ whole genome shotgun (WGS) entry which is preliminary data.</text>
</comment>
<dbReference type="PROSITE" id="PS00675">
    <property type="entry name" value="SIGMA54_INTERACT_1"/>
    <property type="match status" value="1"/>
</dbReference>
<evidence type="ECO:0000256" key="1">
    <source>
        <dbReference type="SAM" id="Coils"/>
    </source>
</evidence>
<dbReference type="FunFam" id="3.40.50.300:FF:002080">
    <property type="entry name" value="Uncharacterized protein"/>
    <property type="match status" value="1"/>
</dbReference>
<reference evidence="2 3" key="1">
    <citation type="submission" date="2016-05" db="EMBL/GenBank/DDBJ databases">
        <title>First whole genome sequencing of Entamoeba histolytica HM1:IMSS-clone-6.</title>
        <authorList>
            <person name="Mukherjee Avik.K."/>
            <person name="Izumyama S."/>
            <person name="Nakada-Tsukui K."/>
            <person name="Nozaki T."/>
        </authorList>
    </citation>
    <scope>NUCLEOTIDE SEQUENCE [LARGE SCALE GENOMIC DNA]</scope>
    <source>
        <strain evidence="2 3">HM1:IMSS clone 6</strain>
    </source>
</reference>
<dbReference type="PANTHER" id="PTHR32046:SF14">
    <property type="match status" value="1"/>
</dbReference>
<accession>A0A5K1U556</accession>
<gene>
    <name evidence="2" type="ORF">CL6EHI_107540</name>
</gene>
<name>A0A5K1U556_ENTHI</name>
<dbReference type="VEuPathDB" id="AmoebaDB:EHI7A_171720"/>
<dbReference type="SUPFAM" id="SSF52540">
    <property type="entry name" value="P-loop containing nucleoside triphosphate hydrolases"/>
    <property type="match status" value="2"/>
</dbReference>
<dbReference type="PANTHER" id="PTHR32046">
    <property type="entry name" value="G DOMAIN-CONTAINING PROTEIN"/>
    <property type="match status" value="1"/>
</dbReference>
<dbReference type="VEuPathDB" id="AmoebaDB:EHI7A_170380"/>
<proteinExistence type="predicted"/>
<evidence type="ECO:0000313" key="3">
    <source>
        <dbReference type="Proteomes" id="UP000078387"/>
    </source>
</evidence>
<protein>
    <submittedName>
        <fullName evidence="2">Uncharacterized protein</fullName>
    </submittedName>
</protein>
<organism evidence="2 3">
    <name type="scientific">Entamoeba histolytica</name>
    <dbReference type="NCBI Taxonomy" id="5759"/>
    <lineage>
        <taxon>Eukaryota</taxon>
        <taxon>Amoebozoa</taxon>
        <taxon>Evosea</taxon>
        <taxon>Archamoebae</taxon>
        <taxon>Mastigamoebida</taxon>
        <taxon>Entamoebidae</taxon>
        <taxon>Entamoeba</taxon>
    </lineage>
</organism>